<dbReference type="AlphaFoldDB" id="D7BD32"/>
<dbReference type="eggNOG" id="ENOG5032YNE">
    <property type="taxonomic scope" value="Bacteria"/>
</dbReference>
<accession>D7BD32</accession>
<protein>
    <submittedName>
        <fullName evidence="1">Uncharacterized protein</fullName>
    </submittedName>
</protein>
<dbReference type="Proteomes" id="UP000001916">
    <property type="component" value="Chromosome"/>
</dbReference>
<reference evidence="1 2" key="1">
    <citation type="journal article" date="2010" name="Stand. Genomic Sci.">
        <title>Complete genome sequence of Meiothermus silvanus type strain (VI-R2).</title>
        <authorList>
            <person name="Sikorski J."/>
            <person name="Tindall B.J."/>
            <person name="Lowry S."/>
            <person name="Lucas S."/>
            <person name="Nolan M."/>
            <person name="Copeland A."/>
            <person name="Glavina Del Rio T."/>
            <person name="Tice H."/>
            <person name="Cheng J.F."/>
            <person name="Han C."/>
            <person name="Pitluck S."/>
            <person name="Liolios K."/>
            <person name="Ivanova N."/>
            <person name="Mavromatis K."/>
            <person name="Mikhailova N."/>
            <person name="Pati A."/>
            <person name="Goodwin L."/>
            <person name="Chen A."/>
            <person name="Palaniappan K."/>
            <person name="Land M."/>
            <person name="Hauser L."/>
            <person name="Chang Y.J."/>
            <person name="Jeffries C.D."/>
            <person name="Rohde M."/>
            <person name="Goker M."/>
            <person name="Woyke T."/>
            <person name="Bristow J."/>
            <person name="Eisen J.A."/>
            <person name="Markowitz V."/>
            <person name="Hugenholtz P."/>
            <person name="Kyrpides N.C."/>
            <person name="Klenk H.P."/>
            <person name="Lapidus A."/>
        </authorList>
    </citation>
    <scope>NUCLEOTIDE SEQUENCE [LARGE SCALE GENOMIC DNA]</scope>
    <source>
        <strain evidence="2">ATCC 700542 / DSM 9946 / VI-R2</strain>
    </source>
</reference>
<dbReference type="HOGENOM" id="CLU_1303678_0_0_0"/>
<keyword evidence="2" id="KW-1185">Reference proteome</keyword>
<evidence type="ECO:0000313" key="1">
    <source>
        <dbReference type="EMBL" id="ADH62950.1"/>
    </source>
</evidence>
<dbReference type="STRING" id="526227.Mesil_1045"/>
<evidence type="ECO:0000313" key="2">
    <source>
        <dbReference type="Proteomes" id="UP000001916"/>
    </source>
</evidence>
<dbReference type="RefSeq" id="WP_013157531.1">
    <property type="nucleotide sequence ID" value="NC_014212.1"/>
</dbReference>
<dbReference type="EMBL" id="CP002042">
    <property type="protein sequence ID" value="ADH62950.1"/>
    <property type="molecule type" value="Genomic_DNA"/>
</dbReference>
<sequence length="211" mass="23830">MARWMMFGCFGLLLVAGALSVGAYFFLIRPAQALLNEFTQVFRLDSEIKNKTPYTPPASGQPTLDQVQRFVRVAREVRQGLGVRFSAIENRLNQLTQHATGQAQLDYRAALDLFRDSGALITEAKRFQVEALNRHNFSVEEYAWVRSQVYSALGYGVPALNPQEILRQIGSGDFNPKVALNRSPSSKATARLVEPHRQELEAYYPFTWFGL</sequence>
<proteinExistence type="predicted"/>
<dbReference type="KEGG" id="msv:Mesil_1045"/>
<gene>
    <name evidence="1" type="ordered locus">Mesil_1045</name>
</gene>
<name>D7BD32_ALLS1</name>
<organism evidence="1 2">
    <name type="scientific">Allomeiothermus silvanus (strain ATCC 700542 / DSM 9946 / NBRC 106475 / NCIMB 13440 / VI-R2)</name>
    <name type="common">Thermus silvanus</name>
    <dbReference type="NCBI Taxonomy" id="526227"/>
    <lineage>
        <taxon>Bacteria</taxon>
        <taxon>Thermotogati</taxon>
        <taxon>Deinococcota</taxon>
        <taxon>Deinococci</taxon>
        <taxon>Thermales</taxon>
        <taxon>Thermaceae</taxon>
        <taxon>Allomeiothermus</taxon>
    </lineage>
</organism>